<feature type="region of interest" description="Disordered" evidence="2">
    <location>
        <begin position="223"/>
        <end position="330"/>
    </location>
</feature>
<protein>
    <submittedName>
        <fullName evidence="4">Regulatory protein zeste</fullName>
    </submittedName>
</protein>
<feature type="compositionally biased region" description="Low complexity" evidence="2">
    <location>
        <begin position="321"/>
        <end position="330"/>
    </location>
</feature>
<feature type="region of interest" description="Disordered" evidence="2">
    <location>
        <begin position="1"/>
        <end position="27"/>
    </location>
</feature>
<keyword evidence="3" id="KW-1185">Reference proteome</keyword>
<organism evidence="3 4">
    <name type="scientific">Panagrolaimus davidi</name>
    <dbReference type="NCBI Taxonomy" id="227884"/>
    <lineage>
        <taxon>Eukaryota</taxon>
        <taxon>Metazoa</taxon>
        <taxon>Ecdysozoa</taxon>
        <taxon>Nematoda</taxon>
        <taxon>Chromadorea</taxon>
        <taxon>Rhabditida</taxon>
        <taxon>Tylenchina</taxon>
        <taxon>Panagrolaimomorpha</taxon>
        <taxon>Panagrolaimoidea</taxon>
        <taxon>Panagrolaimidae</taxon>
        <taxon>Panagrolaimus</taxon>
    </lineage>
</organism>
<dbReference type="AlphaFoldDB" id="A0A914QDI6"/>
<keyword evidence="1" id="KW-0175">Coiled coil</keyword>
<feature type="region of interest" description="Disordered" evidence="2">
    <location>
        <begin position="106"/>
        <end position="183"/>
    </location>
</feature>
<sequence>MPPASFEFPRHPTGDPPEPETMQFRSSQRLRTLRGNDKLSIDEMRLVISRIYYENWDVFRRGASRATEIVKKKNDVWQQITAELTRQGYAFNPTTIRKNFSNFISETKQKQRDNDSTGAEPQNFTEAEDYILSFERREESTTGTGEPDTHGNERPSRAKKGIPAARFTFTPPVPRAKNRHSRQIQNLQDDIEDFDFPQPSTPASFLSSASVSNFYDGLVGGSPVSSVQQPFTPTSIRQSPRSSRSGDHNFNASSQSASIRQFTTPSRSGDHNFNASSPSASIRQFTTPSRSGDHNFNASSPSASIRQFTTPSRSGDHNFNASSPSASDIDIDAPVTSGPAPMSKNAPKTQFLKTGGMLQLAASNFNKNALIRRELINSQLQYEELRRQREHVELEKSKVELELLKRRLAADQ</sequence>
<evidence type="ECO:0000256" key="1">
    <source>
        <dbReference type="SAM" id="Coils"/>
    </source>
</evidence>
<evidence type="ECO:0000313" key="4">
    <source>
        <dbReference type="WBParaSite" id="PDA_v2.g25230.t1"/>
    </source>
</evidence>
<evidence type="ECO:0000256" key="2">
    <source>
        <dbReference type="SAM" id="MobiDB-lite"/>
    </source>
</evidence>
<feature type="coiled-coil region" evidence="1">
    <location>
        <begin position="368"/>
        <end position="407"/>
    </location>
</feature>
<feature type="compositionally biased region" description="Basic and acidic residues" evidence="2">
    <location>
        <begin position="147"/>
        <end position="156"/>
    </location>
</feature>
<feature type="compositionally biased region" description="Polar residues" evidence="2">
    <location>
        <begin position="116"/>
        <end position="125"/>
    </location>
</feature>
<name>A0A914QDI6_9BILA</name>
<feature type="compositionally biased region" description="Polar residues" evidence="2">
    <location>
        <begin position="223"/>
        <end position="320"/>
    </location>
</feature>
<accession>A0A914QDI6</accession>
<dbReference type="WBParaSite" id="PDA_v2.g25230.t1">
    <property type="protein sequence ID" value="PDA_v2.g25230.t1"/>
    <property type="gene ID" value="PDA_v2.g25230"/>
</dbReference>
<proteinExistence type="predicted"/>
<evidence type="ECO:0000313" key="3">
    <source>
        <dbReference type="Proteomes" id="UP000887578"/>
    </source>
</evidence>
<dbReference type="Proteomes" id="UP000887578">
    <property type="component" value="Unplaced"/>
</dbReference>
<reference evidence="4" key="1">
    <citation type="submission" date="2022-11" db="UniProtKB">
        <authorList>
            <consortium name="WormBaseParasite"/>
        </authorList>
    </citation>
    <scope>IDENTIFICATION</scope>
</reference>